<sequence length="81" mass="8847">MKRHIDDSAGITYAGSVAVDQAFDTIGMFATTTTPATMPTTMASATRVRVASLRTRRRVMAGIYLSAPTRARTWDLRIKSP</sequence>
<dbReference type="Proteomes" id="UP000069773">
    <property type="component" value="Unassembled WGS sequence"/>
</dbReference>
<reference evidence="1 2" key="1">
    <citation type="journal article" date="2016" name="Genome Announc.">
        <title>Draft Genome Sequences of Five Rapidly Growing Mycobacterium Species, M. thermoresistibile, M. fortuitum subsp. acetamidolyticum, M. canariasense, M. brisbanense, and M. novocastrense.</title>
        <authorList>
            <person name="Katahira K."/>
            <person name="Ogura Y."/>
            <person name="Gotoh Y."/>
            <person name="Hayashi T."/>
        </authorList>
    </citation>
    <scope>NUCLEOTIDE SEQUENCE [LARGE SCALE GENOMIC DNA]</scope>
    <source>
        <strain evidence="1 2">JCM18114</strain>
    </source>
</reference>
<comment type="caution">
    <text evidence="1">The sequence shown here is derived from an EMBL/GenBank/DDBJ whole genome shotgun (WGS) entry which is preliminary data.</text>
</comment>
<proteinExistence type="predicted"/>
<keyword evidence="1" id="KW-0808">Transferase</keyword>
<keyword evidence="1" id="KW-0418">Kinase</keyword>
<evidence type="ECO:0000313" key="1">
    <source>
        <dbReference type="EMBL" id="GAT12030.1"/>
    </source>
</evidence>
<organism evidence="1 2">
    <name type="scientific">Mycolicibacterium novocastrense</name>
    <name type="common">Mycobacterium novocastrense</name>
    <dbReference type="NCBI Taxonomy" id="59813"/>
    <lineage>
        <taxon>Bacteria</taxon>
        <taxon>Bacillati</taxon>
        <taxon>Actinomycetota</taxon>
        <taxon>Actinomycetes</taxon>
        <taxon>Mycobacteriales</taxon>
        <taxon>Mycobacteriaceae</taxon>
        <taxon>Mycolicibacterium</taxon>
    </lineage>
</organism>
<accession>A0ABQ0KRF0</accession>
<name>A0ABQ0KRF0_MYCNV</name>
<dbReference type="GO" id="GO:0016301">
    <property type="term" value="F:kinase activity"/>
    <property type="evidence" value="ECO:0007669"/>
    <property type="project" value="UniProtKB-KW"/>
</dbReference>
<evidence type="ECO:0000313" key="2">
    <source>
        <dbReference type="Proteomes" id="UP000069773"/>
    </source>
</evidence>
<gene>
    <name evidence="1" type="ORF">RMCN_5163</name>
</gene>
<protein>
    <submittedName>
        <fullName evidence="1">Two-component histidine kinase</fullName>
    </submittedName>
</protein>
<dbReference type="EMBL" id="BCTA01000086">
    <property type="protein sequence ID" value="GAT12030.1"/>
    <property type="molecule type" value="Genomic_DNA"/>
</dbReference>
<keyword evidence="2" id="KW-1185">Reference proteome</keyword>